<reference evidence="2 3" key="1">
    <citation type="submission" date="2015-12" db="EMBL/GenBank/DDBJ databases">
        <title>The genome of Folsomia candida.</title>
        <authorList>
            <person name="Faddeeva A."/>
            <person name="Derks M.F."/>
            <person name="Anvar Y."/>
            <person name="Smit S."/>
            <person name="Van Straalen N."/>
            <person name="Roelofs D."/>
        </authorList>
    </citation>
    <scope>NUCLEOTIDE SEQUENCE [LARGE SCALE GENOMIC DNA]</scope>
    <source>
        <strain evidence="2 3">VU population</strain>
        <tissue evidence="2">Whole body</tissue>
    </source>
</reference>
<evidence type="ECO:0000259" key="1">
    <source>
        <dbReference type="Pfam" id="PF06974"/>
    </source>
</evidence>
<dbReference type="PANTHER" id="PTHR31650:SF1">
    <property type="entry name" value="WAX ESTER SYNTHASE_DIACYLGLYCEROL ACYLTRANSFERASE 4-RELATED"/>
    <property type="match status" value="1"/>
</dbReference>
<proteinExistence type="predicted"/>
<keyword evidence="2" id="KW-0808">Transferase</keyword>
<dbReference type="GO" id="GO:0019432">
    <property type="term" value="P:triglyceride biosynthetic process"/>
    <property type="evidence" value="ECO:0007669"/>
    <property type="project" value="TreeGrafter"/>
</dbReference>
<dbReference type="OrthoDB" id="619536at2759"/>
<keyword evidence="2" id="KW-0012">Acyltransferase</keyword>
<dbReference type="Proteomes" id="UP000198287">
    <property type="component" value="Unassembled WGS sequence"/>
</dbReference>
<evidence type="ECO:0000313" key="3">
    <source>
        <dbReference type="Proteomes" id="UP000198287"/>
    </source>
</evidence>
<comment type="caution">
    <text evidence="2">The sequence shown here is derived from an EMBL/GenBank/DDBJ whole genome shotgun (WGS) entry which is preliminary data.</text>
</comment>
<dbReference type="AlphaFoldDB" id="A0A226DMQ1"/>
<dbReference type="GO" id="GO:0005886">
    <property type="term" value="C:plasma membrane"/>
    <property type="evidence" value="ECO:0007669"/>
    <property type="project" value="TreeGrafter"/>
</dbReference>
<feature type="domain" description="O-acyltransferase WSD1 C-terminal" evidence="1">
    <location>
        <begin position="468"/>
        <end position="531"/>
    </location>
</feature>
<accession>A0A226DMQ1</accession>
<gene>
    <name evidence="2" type="ORF">Fcan01_18918</name>
</gene>
<dbReference type="Pfam" id="PF06974">
    <property type="entry name" value="WS_DGAT_C"/>
    <property type="match status" value="1"/>
</dbReference>
<dbReference type="PANTHER" id="PTHR31650">
    <property type="entry name" value="O-ACYLTRANSFERASE (WSD1-LIKE) FAMILY PROTEIN"/>
    <property type="match status" value="1"/>
</dbReference>
<dbReference type="EMBL" id="LNIX01000016">
    <property type="protein sequence ID" value="OXA45937.1"/>
    <property type="molecule type" value="Genomic_DNA"/>
</dbReference>
<dbReference type="GO" id="GO:0008374">
    <property type="term" value="F:O-acyltransferase activity"/>
    <property type="evidence" value="ECO:0007669"/>
    <property type="project" value="InterPro"/>
</dbReference>
<protein>
    <submittedName>
        <fullName evidence="2">O-acyltransferase WSD</fullName>
    </submittedName>
</protein>
<evidence type="ECO:0000313" key="2">
    <source>
        <dbReference type="EMBL" id="OXA45937.1"/>
    </source>
</evidence>
<keyword evidence="3" id="KW-1185">Reference proteome</keyword>
<organism evidence="2 3">
    <name type="scientific">Folsomia candida</name>
    <name type="common">Springtail</name>
    <dbReference type="NCBI Taxonomy" id="158441"/>
    <lineage>
        <taxon>Eukaryota</taxon>
        <taxon>Metazoa</taxon>
        <taxon>Ecdysozoa</taxon>
        <taxon>Arthropoda</taxon>
        <taxon>Hexapoda</taxon>
        <taxon>Collembola</taxon>
        <taxon>Entomobryomorpha</taxon>
        <taxon>Isotomoidea</taxon>
        <taxon>Isotomidae</taxon>
        <taxon>Proisotominae</taxon>
        <taxon>Folsomia</taxon>
    </lineage>
</organism>
<sequence>MPPSKSDIYRPLNICSGAFGWDDVYGKPVCTLSIVHYLKEGHEASQYPELTCSLHSWMSILFWKKSQSFQLSEHVTTNEESDPEKVQLYLDSLPDKPFKKGGPLWEMISLPNYSNSKYGTKSVLVWRIHHSLADGLACLSLYNEFFDGNSSEKEMKFLKPSKITWNIWTCLQLIFVTPTETIFRALQSMGSNLLSHSSEMKESFDNEGIDKPSREMVRCQNLVAMDMAKLKGISRRTRTNITSLLSAGVAGAVRKILKERGANLGRDATAIYVLPSIFGHPGNLTNNMYARSDVSSGLESLAVVRPNFPPKNFETLILSCTFYCGTRRYGPSGRTAWRVSLHVSPPSLRACATPGFGVCPQNPDDPDYPQNPGKTTLYGFSKAKPRGFPCHVRIAVPMRMPLSEGKIDQRLTQITDEFRHLFNSPVLVGGVAFNRGLGLISGTFRKYFFLLNYGTLFHSNFSTFKENRYELCGNPVERVVPIAGLLQGSCFIGIINISYNGKMGVAITADKTIFSGPDELERVIDHVISEINEIGEINMMKNEGEMSLV</sequence>
<name>A0A226DMQ1_FOLCA</name>
<dbReference type="InterPro" id="IPR045034">
    <property type="entry name" value="O-acyltransferase_WSD1-like"/>
</dbReference>
<dbReference type="InterPro" id="IPR009721">
    <property type="entry name" value="O-acyltransferase_WSD1_C"/>
</dbReference>